<evidence type="ECO:0000313" key="1">
    <source>
        <dbReference type="EMBL" id="ROZ85879.1"/>
    </source>
</evidence>
<gene>
    <name evidence="1" type="ORF">EF096_07335</name>
</gene>
<reference evidence="1 2" key="1">
    <citation type="submission" date="2018-11" db="EMBL/GenBank/DDBJ databases">
        <authorList>
            <person name="Jang G.I."/>
            <person name="Hwang C.Y."/>
        </authorList>
    </citation>
    <scope>NUCLEOTIDE SEQUENCE [LARGE SCALE GENOMIC DNA]</scope>
    <source>
        <strain evidence="1 2">SSM26</strain>
    </source>
</reference>
<accession>A0ABX9XLC2</accession>
<sequence length="117" mass="13845">MFEPGHLHLARMRLLESDIGFHIDITYRLIDQGKRVRFDVQGQINEEAIEEYFELPRETAFNFASDIDHLLRRHGALSPEFLSLSEHKEYDAMFSDIRDKLHAWHGETIDPIQPKRQ</sequence>
<dbReference type="Gene3D" id="3.30.160.370">
    <property type="entry name" value="Domain of unknown function DUF5064"/>
    <property type="match status" value="1"/>
</dbReference>
<protein>
    <submittedName>
        <fullName evidence="1">DUF5064 family protein</fullName>
    </submittedName>
</protein>
<keyword evidence="2" id="KW-1185">Reference proteome</keyword>
<dbReference type="EMBL" id="RKKU01000006">
    <property type="protein sequence ID" value="ROZ85879.1"/>
    <property type="molecule type" value="Genomic_DNA"/>
</dbReference>
<evidence type="ECO:0000313" key="2">
    <source>
        <dbReference type="Proteomes" id="UP000275199"/>
    </source>
</evidence>
<name>A0ABX9XLC2_9PSED</name>
<dbReference type="Pfam" id="PF16703">
    <property type="entry name" value="DUF5064"/>
    <property type="match status" value="1"/>
</dbReference>
<dbReference type="Proteomes" id="UP000275199">
    <property type="component" value="Unassembled WGS sequence"/>
</dbReference>
<dbReference type="RefSeq" id="WP_123888981.1">
    <property type="nucleotide sequence ID" value="NZ_JBPYCX010000017.1"/>
</dbReference>
<organism evidence="1 2">
    <name type="scientific">Pseudomonas neustonica</name>
    <dbReference type="NCBI Taxonomy" id="2487346"/>
    <lineage>
        <taxon>Bacteria</taxon>
        <taxon>Pseudomonadati</taxon>
        <taxon>Pseudomonadota</taxon>
        <taxon>Gammaproteobacteria</taxon>
        <taxon>Pseudomonadales</taxon>
        <taxon>Pseudomonadaceae</taxon>
        <taxon>Pseudomonas</taxon>
    </lineage>
</organism>
<dbReference type="InterPro" id="IPR032024">
    <property type="entry name" value="DUF5064"/>
</dbReference>
<comment type="caution">
    <text evidence="1">The sequence shown here is derived from an EMBL/GenBank/DDBJ whole genome shotgun (WGS) entry which is preliminary data.</text>
</comment>
<proteinExistence type="predicted"/>